<dbReference type="CDD" id="cd00882">
    <property type="entry name" value="Ras_like_GTPase"/>
    <property type="match status" value="1"/>
</dbReference>
<evidence type="ECO:0000313" key="5">
    <source>
        <dbReference type="Proteomes" id="UP000559027"/>
    </source>
</evidence>
<keyword evidence="5" id="KW-1185">Reference proteome</keyword>
<sequence>MPSPRSFAEAAIQGDDIPLSTRTDQPQTVCPQREDEHSDQSSSNGEREMVATTALPVPSSYDSSTDYNNTTRPSTPYPNTLGDSRRGDYISPSTAPMPYHLQHVVPPGDTIPAITDGTPTVIYYGADLTNPREFIIQKMTSVSYTVNQNQTEGPRRAEEYEKWRKEEEDERWRRAEKAVQKLDEKRIQGAMLDSEERGYVPRCNEDTRQSLRRHIVEWGQMDAVIERLLWLSGPAGVGKSAVAQTVAEEMGRLLGAVFFFSRPNNRSDPSVVIPTLVYQLAMLLPEYKLIVGQQFKEDPSIFGKSRHSQFEKLISDPFVPDLSRPLTLLSYLSEQLLTSLFHRPLLIVLDGLDECDGLNAQREFVEMIAYHAQKDRDSRLRWMICSRPEPHLTSVFSSADCRGIYRHERLEVDDGEAQKDALRILRKGFADIRERYSDQLAHDWPHVSHIDFIAERASGHLGFASFIIRYIGDPEYGGPSHQLDTCLKFLTRTGDLGDTNPLRDLDCLYTQIFSDIPAATLPTTQLILGLFILYGNERLTALVHANFLGLDQATFYHSLRRLYSVVQVPLPSDSSTQPIQIYHASFSDYLRNKARAGKFVLDEGAIHLYVATRGLEWLGHCRKEPSAQQALPNLTWPEDPTSPHSWIAVDSVCNFVFTPCWRAFPQVPEASLSTLIEALKDFDFNITYSKWGDEVREFAYFIQWLVSSDAKSLALVDRKHPNKPGKKEEVAIIWNDKDPPTFAKPFFDNASHTDHLSIHLQLRTRTQTSFHLITSTDIKDMCQLREDDILIAFMGPTGSGKTHYIKLLTGRYDRRFGHTLMPETLDILATRARHSEYGDRVVLVDTPGFGDTDRSDMETLMLISNWLVRTYKNNIKLSGIIYLHCITDYHMAYLSVGILQLFEDLCGDHAAARVIIVSTMWEEMDANEGNLMEDVLKNGAWRCLIERGSKVDRLNKSKTREAWRVVDRLIETNTGGGAVLLLQEEIVGLKRKLHETKAGQGLLFYQKKSIKSRLAQKWDDPRLKADLKKEYKKVQEQFNKTFEVNKTKVPIWKRLMSFFLPRNSARNNIPCERHVCTWSRQGGTISIVSSATYWYNSTTPSSACSGRTSASAGKIPEGVEVSCRVCRGVGRVSKEERDVDVEPGRKLKQHIDHLWKSETSPHSATVACAHNFSIRTFLVGEGFNASVRGDNPRDGDLAYIELTLVASISAGTGKRPFTWTEGLTTIYTVQNV</sequence>
<dbReference type="InterPro" id="IPR003593">
    <property type="entry name" value="AAA+_ATPase"/>
</dbReference>
<dbReference type="SUPFAM" id="SSF52540">
    <property type="entry name" value="P-loop containing nucleoside triphosphate hydrolases"/>
    <property type="match status" value="2"/>
</dbReference>
<proteinExistence type="predicted"/>
<name>A0A8H5FTD3_9AGAR</name>
<gene>
    <name evidence="4" type="ORF">D9756_009607</name>
</gene>
<reference evidence="4 5" key="1">
    <citation type="journal article" date="2020" name="ISME J.">
        <title>Uncovering the hidden diversity of litter-decomposition mechanisms in mushroom-forming fungi.</title>
        <authorList>
            <person name="Floudas D."/>
            <person name="Bentzer J."/>
            <person name="Ahren D."/>
            <person name="Johansson T."/>
            <person name="Persson P."/>
            <person name="Tunlid A."/>
        </authorList>
    </citation>
    <scope>NUCLEOTIDE SEQUENCE [LARGE SCALE GENOMIC DNA]</scope>
    <source>
        <strain evidence="4 5">CBS 146.42</strain>
    </source>
</reference>
<dbReference type="Proteomes" id="UP000559027">
    <property type="component" value="Unassembled WGS sequence"/>
</dbReference>
<dbReference type="OrthoDB" id="8954335at2759"/>
<protein>
    <recommendedName>
        <fullName evidence="3">AAA+ ATPase domain-containing protein</fullName>
    </recommendedName>
</protein>
<evidence type="ECO:0000256" key="2">
    <source>
        <dbReference type="SAM" id="MobiDB-lite"/>
    </source>
</evidence>
<dbReference type="AlphaFoldDB" id="A0A8H5FTD3"/>
<feature type="domain" description="AAA+ ATPase" evidence="3">
    <location>
        <begin position="787"/>
        <end position="897"/>
    </location>
</feature>
<dbReference type="SMART" id="SM00382">
    <property type="entry name" value="AAA"/>
    <property type="match status" value="1"/>
</dbReference>
<feature type="compositionally biased region" description="Basic and acidic residues" evidence="2">
    <location>
        <begin position="32"/>
        <end position="49"/>
    </location>
</feature>
<dbReference type="InterPro" id="IPR056884">
    <property type="entry name" value="NPHP3-like_N"/>
</dbReference>
<evidence type="ECO:0000256" key="1">
    <source>
        <dbReference type="ARBA" id="ARBA00022737"/>
    </source>
</evidence>
<evidence type="ECO:0000259" key="3">
    <source>
        <dbReference type="SMART" id="SM00382"/>
    </source>
</evidence>
<keyword evidence="1" id="KW-0677">Repeat</keyword>
<dbReference type="Gene3D" id="3.40.50.300">
    <property type="entry name" value="P-loop containing nucleotide triphosphate hydrolases"/>
    <property type="match status" value="2"/>
</dbReference>
<feature type="region of interest" description="Disordered" evidence="2">
    <location>
        <begin position="1"/>
        <end position="88"/>
    </location>
</feature>
<dbReference type="InterPro" id="IPR027417">
    <property type="entry name" value="P-loop_NTPase"/>
</dbReference>
<dbReference type="PANTHER" id="PTHR10039:SF14">
    <property type="entry name" value="NACHT DOMAIN-CONTAINING PROTEIN"/>
    <property type="match status" value="1"/>
</dbReference>
<dbReference type="PANTHER" id="PTHR10039">
    <property type="entry name" value="AMELOGENIN"/>
    <property type="match status" value="1"/>
</dbReference>
<comment type="caution">
    <text evidence="4">The sequence shown here is derived from an EMBL/GenBank/DDBJ whole genome shotgun (WGS) entry which is preliminary data.</text>
</comment>
<feature type="compositionally biased region" description="Polar residues" evidence="2">
    <location>
        <begin position="20"/>
        <end position="30"/>
    </location>
</feature>
<evidence type="ECO:0000313" key="4">
    <source>
        <dbReference type="EMBL" id="KAF5348461.1"/>
    </source>
</evidence>
<feature type="compositionally biased region" description="Polar residues" evidence="2">
    <location>
        <begin position="60"/>
        <end position="82"/>
    </location>
</feature>
<accession>A0A8H5FTD3</accession>
<dbReference type="Pfam" id="PF24883">
    <property type="entry name" value="NPHP3_N"/>
    <property type="match status" value="1"/>
</dbReference>
<dbReference type="EMBL" id="JAACJO010000019">
    <property type="protein sequence ID" value="KAF5348461.1"/>
    <property type="molecule type" value="Genomic_DNA"/>
</dbReference>
<organism evidence="4 5">
    <name type="scientific">Leucocoprinus leucothites</name>
    <dbReference type="NCBI Taxonomy" id="201217"/>
    <lineage>
        <taxon>Eukaryota</taxon>
        <taxon>Fungi</taxon>
        <taxon>Dikarya</taxon>
        <taxon>Basidiomycota</taxon>
        <taxon>Agaricomycotina</taxon>
        <taxon>Agaricomycetes</taxon>
        <taxon>Agaricomycetidae</taxon>
        <taxon>Agaricales</taxon>
        <taxon>Agaricineae</taxon>
        <taxon>Agaricaceae</taxon>
        <taxon>Leucocoprinus</taxon>
    </lineage>
</organism>